<comment type="caution">
    <text evidence="2">The sequence shown here is derived from an EMBL/GenBank/DDBJ whole genome shotgun (WGS) entry which is preliminary data.</text>
</comment>
<reference evidence="2 3" key="1">
    <citation type="journal article" date="2015" name="PLoS Pathog.">
        <title>Leptomonas seymouri: Adaptations to the Dixenous Life Cycle Analyzed by Genome Sequencing, Transcriptome Profiling and Co-infection with Leishmania donovani.</title>
        <authorList>
            <person name="Kraeva N."/>
            <person name="Butenko A."/>
            <person name="Hlavacova J."/>
            <person name="Kostygov A."/>
            <person name="Myskova J."/>
            <person name="Grybchuk D."/>
            <person name="Lestinova T."/>
            <person name="Votypka J."/>
            <person name="Volf P."/>
            <person name="Opperdoes F."/>
            <person name="Flegontov P."/>
            <person name="Lukes J."/>
            <person name="Yurchenko V."/>
        </authorList>
    </citation>
    <scope>NUCLEOTIDE SEQUENCE [LARGE SCALE GENOMIC DNA]</scope>
    <source>
        <strain evidence="2 3">ATCC 30220</strain>
    </source>
</reference>
<name>A0A0N1I8H2_LEPSE</name>
<dbReference type="PROSITE" id="PS00018">
    <property type="entry name" value="EF_HAND_1"/>
    <property type="match status" value="1"/>
</dbReference>
<evidence type="ECO:0008006" key="4">
    <source>
        <dbReference type="Google" id="ProtNLM"/>
    </source>
</evidence>
<dbReference type="InterPro" id="IPR018247">
    <property type="entry name" value="EF_Hand_1_Ca_BS"/>
</dbReference>
<feature type="compositionally biased region" description="Basic and acidic residues" evidence="1">
    <location>
        <begin position="514"/>
        <end position="526"/>
    </location>
</feature>
<protein>
    <recommendedName>
        <fullName evidence="4">EF-hand domain-containing protein</fullName>
    </recommendedName>
</protein>
<dbReference type="AlphaFoldDB" id="A0A0N1I8H2"/>
<organism evidence="2 3">
    <name type="scientific">Leptomonas seymouri</name>
    <dbReference type="NCBI Taxonomy" id="5684"/>
    <lineage>
        <taxon>Eukaryota</taxon>
        <taxon>Discoba</taxon>
        <taxon>Euglenozoa</taxon>
        <taxon>Kinetoplastea</taxon>
        <taxon>Metakinetoplastina</taxon>
        <taxon>Trypanosomatida</taxon>
        <taxon>Trypanosomatidae</taxon>
        <taxon>Leishmaniinae</taxon>
        <taxon>Leptomonas</taxon>
    </lineage>
</organism>
<dbReference type="Gene3D" id="3.10.20.650">
    <property type="match status" value="1"/>
</dbReference>
<evidence type="ECO:0000256" key="1">
    <source>
        <dbReference type="SAM" id="MobiDB-lite"/>
    </source>
</evidence>
<sequence>MFVLQIAGDVLGHKRNIEVTFPHRPSLQLICTVAETILPLQDSHDRRPWCPPGAVDASTSAGFSPPSPCHRPTSVGDYVVESIACINAATQQWEEVYSASQLTSGAQVYCFCPLQHHRVAVVQAKGSTPLSAHHGARPPIPLPLPDTLPVVTEVQDHWVNADRPGVIPEPQERLAWGCSIAVPASEEASRSFPRGHSGKHADQSLFSCVSAVNSRHACDAREADTAAAALSSQQVRSASRCFTSNSPSAIQPSYLCQGGGSEPPFYGAMQRRNAINRSSLPDYPRCNTEDSWLSFASRFPPTKAVAHTRLCKDPYALYKSIYPVLSYRGSGRRSLEASAEHSERSSCNYASSASAMPLLSGGGGHRYAQLGERLGLLFDVLLQLDTQETGAERHYLLLRDFYLLCSRLNSSTAAVDREGGSAVSQHPLNLTAELATQFGLTWDDVLRSADKDRDGCITYREWIAYGIEHPEVIQLLCQGVRQLPLHMNEALRRLRRHSGSRSRSQYSSSSPALLHHDLDSGKEKARNAGTSSTHAPYPCRIRGAGSSERVRRMAAEDEEMSHTCAVFNGRCEACRELAAQSLEERLRWASKPTPFAGTLRH</sequence>
<feature type="compositionally biased region" description="Low complexity" evidence="1">
    <location>
        <begin position="501"/>
        <end position="510"/>
    </location>
</feature>
<accession>A0A0N1I8H2</accession>
<dbReference type="OMA" id="CIAYREW"/>
<evidence type="ECO:0000313" key="2">
    <source>
        <dbReference type="EMBL" id="KPI87930.1"/>
    </source>
</evidence>
<dbReference type="EMBL" id="LJSK01000068">
    <property type="protein sequence ID" value="KPI87930.1"/>
    <property type="molecule type" value="Genomic_DNA"/>
</dbReference>
<proteinExistence type="predicted"/>
<evidence type="ECO:0000313" key="3">
    <source>
        <dbReference type="Proteomes" id="UP000038009"/>
    </source>
</evidence>
<dbReference type="Proteomes" id="UP000038009">
    <property type="component" value="Unassembled WGS sequence"/>
</dbReference>
<dbReference type="OrthoDB" id="26525at2759"/>
<dbReference type="VEuPathDB" id="TriTrypDB:Lsey_0068_0060"/>
<feature type="region of interest" description="Disordered" evidence="1">
    <location>
        <begin position="496"/>
        <end position="542"/>
    </location>
</feature>
<gene>
    <name evidence="2" type="ORF">ABL78_2969</name>
</gene>
<keyword evidence="3" id="KW-1185">Reference proteome</keyword>